<dbReference type="InterPro" id="IPR000262">
    <property type="entry name" value="FMN-dep_DH"/>
</dbReference>
<comment type="similarity">
    <text evidence="5">Belongs to the FMN-dependent alpha-hydroxy acid dehydrogenase family.</text>
</comment>
<dbReference type="Pfam" id="PF01070">
    <property type="entry name" value="FMN_dh"/>
    <property type="match status" value="1"/>
</dbReference>
<reference evidence="7" key="1">
    <citation type="submission" date="2020-05" db="EMBL/GenBank/DDBJ databases">
        <authorList>
            <person name="Chiriac C."/>
            <person name="Salcher M."/>
            <person name="Ghai R."/>
            <person name="Kavagutti S V."/>
        </authorList>
    </citation>
    <scope>NUCLEOTIDE SEQUENCE</scope>
</reference>
<dbReference type="InterPro" id="IPR013785">
    <property type="entry name" value="Aldolase_TIM"/>
</dbReference>
<evidence type="ECO:0000256" key="3">
    <source>
        <dbReference type="ARBA" id="ARBA00022643"/>
    </source>
</evidence>
<dbReference type="InterPro" id="IPR012133">
    <property type="entry name" value="Alpha-hydoxy_acid_DH_FMN"/>
</dbReference>
<dbReference type="PANTHER" id="PTHR10578:SF107">
    <property type="entry name" value="2-HYDROXYACID OXIDASE 1"/>
    <property type="match status" value="1"/>
</dbReference>
<dbReference type="EMBL" id="CAEZZJ010000026">
    <property type="protein sequence ID" value="CAB4753712.1"/>
    <property type="molecule type" value="Genomic_DNA"/>
</dbReference>
<dbReference type="FunFam" id="3.20.20.70:FF:000029">
    <property type="entry name" value="L-lactate dehydrogenase"/>
    <property type="match status" value="1"/>
</dbReference>
<evidence type="ECO:0000256" key="5">
    <source>
        <dbReference type="ARBA" id="ARBA00024042"/>
    </source>
</evidence>
<proteinExistence type="inferred from homology"/>
<comment type="cofactor">
    <cofactor evidence="1">
        <name>FMN</name>
        <dbReference type="ChEBI" id="CHEBI:58210"/>
    </cofactor>
</comment>
<dbReference type="PIRSF" id="PIRSF000138">
    <property type="entry name" value="Al-hdrx_acd_dh"/>
    <property type="match status" value="1"/>
</dbReference>
<feature type="domain" description="FMN hydroxy acid dehydrogenase" evidence="6">
    <location>
        <begin position="32"/>
        <end position="409"/>
    </location>
</feature>
<evidence type="ECO:0000256" key="4">
    <source>
        <dbReference type="ARBA" id="ARBA00023002"/>
    </source>
</evidence>
<dbReference type="Gene3D" id="3.20.20.70">
    <property type="entry name" value="Aldolase class I"/>
    <property type="match status" value="1"/>
</dbReference>
<keyword evidence="3" id="KW-0288">FMN</keyword>
<organism evidence="7">
    <name type="scientific">freshwater metagenome</name>
    <dbReference type="NCBI Taxonomy" id="449393"/>
    <lineage>
        <taxon>unclassified sequences</taxon>
        <taxon>metagenomes</taxon>
        <taxon>ecological metagenomes</taxon>
    </lineage>
</organism>
<dbReference type="GO" id="GO:0010181">
    <property type="term" value="F:FMN binding"/>
    <property type="evidence" value="ECO:0007669"/>
    <property type="project" value="InterPro"/>
</dbReference>
<dbReference type="AlphaFoldDB" id="A0A6J6U210"/>
<sequence length="409" mass="45033">MRMIRSSRKLPSLPYFWSLIDWTLPSINPYKGKLKRAQSIQDLALIAKKRTPKVVFDYVEGGAVDEIAYSRTRDAFSRIEFNSRVLRDVSKIDTSEKILGKSVDIPICFAPTGYTRLMHHVGEPAVANVAASKNLIYALSTMGTTSPAELAAAVPNSRRWFQLYIMKNRSDSLAVIKQARDSGFETLVLTVDTPVAGLRYRDNRNGLTVPPKIRINTVFAIARKPIWWLNLFTTGKLEFAAFRGWDKPLSQLAGLIFDPATTLKDITWLRSVWKGPIVVKGIQSVEDAKAVAKLGVQGIILSNHGGRQFDRGPIPLEILPEVVKAVGNKVEIYIDGGVMSGLDALGAIALGANAVFIGRAYLYGAMANGEAGVDQVIEIMRREFENGMALTGATNISEVRKNGARIRSK</sequence>
<dbReference type="PROSITE" id="PS00557">
    <property type="entry name" value="FMN_HYDROXY_ACID_DH_1"/>
    <property type="match status" value="1"/>
</dbReference>
<keyword evidence="4" id="KW-0560">Oxidoreductase</keyword>
<dbReference type="SUPFAM" id="SSF51395">
    <property type="entry name" value="FMN-linked oxidoreductases"/>
    <property type="match status" value="1"/>
</dbReference>
<dbReference type="InterPro" id="IPR037396">
    <property type="entry name" value="FMN_HAD"/>
</dbReference>
<dbReference type="PANTHER" id="PTHR10578">
    <property type="entry name" value="S -2-HYDROXY-ACID OXIDASE-RELATED"/>
    <property type="match status" value="1"/>
</dbReference>
<evidence type="ECO:0000256" key="1">
    <source>
        <dbReference type="ARBA" id="ARBA00001917"/>
    </source>
</evidence>
<dbReference type="InterPro" id="IPR008259">
    <property type="entry name" value="FMN_hydac_DH_AS"/>
</dbReference>
<dbReference type="GO" id="GO:0016614">
    <property type="term" value="F:oxidoreductase activity, acting on CH-OH group of donors"/>
    <property type="evidence" value="ECO:0007669"/>
    <property type="project" value="UniProtKB-ARBA"/>
</dbReference>
<evidence type="ECO:0000259" key="6">
    <source>
        <dbReference type="PROSITE" id="PS51349"/>
    </source>
</evidence>
<name>A0A6J6U210_9ZZZZ</name>
<dbReference type="PROSITE" id="PS51349">
    <property type="entry name" value="FMN_HYDROXY_ACID_DH_2"/>
    <property type="match status" value="1"/>
</dbReference>
<accession>A0A6J6U210</accession>
<keyword evidence="2" id="KW-0285">Flavoprotein</keyword>
<evidence type="ECO:0000313" key="7">
    <source>
        <dbReference type="EMBL" id="CAB4753712.1"/>
    </source>
</evidence>
<dbReference type="CDD" id="cd02809">
    <property type="entry name" value="alpha_hydroxyacid_oxid_FMN"/>
    <property type="match status" value="1"/>
</dbReference>
<evidence type="ECO:0000256" key="2">
    <source>
        <dbReference type="ARBA" id="ARBA00022630"/>
    </source>
</evidence>
<gene>
    <name evidence="7" type="ORF">UFOPK2852_00373</name>
</gene>
<protein>
    <submittedName>
        <fullName evidence="7">Unannotated protein</fullName>
    </submittedName>
</protein>